<proteinExistence type="predicted"/>
<dbReference type="AlphaFoldDB" id="A0A1I1IQ78"/>
<sequence length="99" mass="11311">MYNIIVRAIVLLIGIFLYIKIDEKYRVANKINSKLNINKEWKSYMLSVIILISGLIISTGIRIIEHMPNMVTKIVTALIFGIALCLSERIVSEFKLADK</sequence>
<keyword evidence="1" id="KW-1133">Transmembrane helix</keyword>
<keyword evidence="1" id="KW-0472">Membrane</keyword>
<name>A0A1I1IQ78_9CLOT</name>
<dbReference type="RefSeq" id="WP_090088664.1">
    <property type="nucleotide sequence ID" value="NZ_FOMG01000003.1"/>
</dbReference>
<feature type="transmembrane region" description="Helical" evidence="1">
    <location>
        <begin position="6"/>
        <end position="22"/>
    </location>
</feature>
<evidence type="ECO:0000313" key="3">
    <source>
        <dbReference type="Proteomes" id="UP000199263"/>
    </source>
</evidence>
<feature type="transmembrane region" description="Helical" evidence="1">
    <location>
        <begin position="43"/>
        <end position="64"/>
    </location>
</feature>
<dbReference type="Proteomes" id="UP000199263">
    <property type="component" value="Unassembled WGS sequence"/>
</dbReference>
<keyword evidence="1" id="KW-0812">Transmembrane</keyword>
<organism evidence="2 3">
    <name type="scientific">Clostridium uliginosum</name>
    <dbReference type="NCBI Taxonomy" id="119641"/>
    <lineage>
        <taxon>Bacteria</taxon>
        <taxon>Bacillati</taxon>
        <taxon>Bacillota</taxon>
        <taxon>Clostridia</taxon>
        <taxon>Eubacteriales</taxon>
        <taxon>Clostridiaceae</taxon>
        <taxon>Clostridium</taxon>
    </lineage>
</organism>
<gene>
    <name evidence="2" type="ORF">SAMN05421842_10339</name>
</gene>
<dbReference type="EMBL" id="FOMG01000003">
    <property type="protein sequence ID" value="SFC38386.1"/>
    <property type="molecule type" value="Genomic_DNA"/>
</dbReference>
<dbReference type="OrthoDB" id="1937912at2"/>
<evidence type="ECO:0000256" key="1">
    <source>
        <dbReference type="SAM" id="Phobius"/>
    </source>
</evidence>
<keyword evidence="3" id="KW-1185">Reference proteome</keyword>
<evidence type="ECO:0000313" key="2">
    <source>
        <dbReference type="EMBL" id="SFC38386.1"/>
    </source>
</evidence>
<protein>
    <submittedName>
        <fullName evidence="2">Uncharacterized protein</fullName>
    </submittedName>
</protein>
<reference evidence="2 3" key="1">
    <citation type="submission" date="2016-10" db="EMBL/GenBank/DDBJ databases">
        <authorList>
            <person name="de Groot N.N."/>
        </authorList>
    </citation>
    <scope>NUCLEOTIDE SEQUENCE [LARGE SCALE GENOMIC DNA]</scope>
    <source>
        <strain evidence="2 3">DSM 12992</strain>
    </source>
</reference>
<feature type="transmembrane region" description="Helical" evidence="1">
    <location>
        <begin position="70"/>
        <end position="91"/>
    </location>
</feature>
<accession>A0A1I1IQ78</accession>